<dbReference type="CDD" id="cd00371">
    <property type="entry name" value="HMA"/>
    <property type="match status" value="2"/>
</dbReference>
<dbReference type="Proteomes" id="UP000955338">
    <property type="component" value="Chromosome"/>
</dbReference>
<dbReference type="Gene3D" id="3.30.70.100">
    <property type="match status" value="2"/>
</dbReference>
<keyword evidence="2" id="KW-1185">Reference proteome</keyword>
<evidence type="ECO:0000313" key="2">
    <source>
        <dbReference type="Proteomes" id="UP000955338"/>
    </source>
</evidence>
<dbReference type="RefSeq" id="WP_261920240.1">
    <property type="nucleotide sequence ID" value="NZ_CP022011.1"/>
</dbReference>
<dbReference type="AlphaFoldDB" id="A0A8D4LP59"/>
<evidence type="ECO:0000313" key="1">
    <source>
        <dbReference type="EMBL" id="QDJ15249.1"/>
    </source>
</evidence>
<sequence length="127" mass="13942">MALIFKLSGLSCQHCVNQVEQALTSLVEPEQLKLSTQYLVVKADISAQNIMEAIEKVGYQAEVSQADHVLALEGLSCGHCVARVEKALIEVEQVFWVEVEKTVAQIYGLAERTALIEAVEKAGYHAK</sequence>
<dbReference type="SUPFAM" id="SSF55008">
    <property type="entry name" value="HMA, heavy metal-associated domain"/>
    <property type="match status" value="2"/>
</dbReference>
<dbReference type="Pfam" id="PF00403">
    <property type="entry name" value="HMA"/>
    <property type="match status" value="1"/>
</dbReference>
<dbReference type="InterPro" id="IPR006122">
    <property type="entry name" value="HMA_Cu_ion-bd"/>
</dbReference>
<proteinExistence type="predicted"/>
<dbReference type="PROSITE" id="PS50846">
    <property type="entry name" value="HMA_2"/>
    <property type="match status" value="1"/>
</dbReference>
<accession>A0A8D4LP59</accession>
<dbReference type="InterPro" id="IPR006121">
    <property type="entry name" value="HMA_dom"/>
</dbReference>
<name>A0A8D4LP59_9PAST</name>
<dbReference type="InterPro" id="IPR036163">
    <property type="entry name" value="HMA_dom_sf"/>
</dbReference>
<gene>
    <name evidence="1" type="ORF">CEP48_07350</name>
</gene>
<reference evidence="1" key="1">
    <citation type="submission" date="2017-06" db="EMBL/GenBank/DDBJ databases">
        <title>Genome sequencing of pathogenic and non-pathogenic strains within Bisgaard taxon 40.</title>
        <authorList>
            <person name="Ladner J.T."/>
            <person name="Lovett S.P."/>
            <person name="Koroleva G."/>
            <person name="Lorch J.M."/>
        </authorList>
    </citation>
    <scope>NUCLEOTIDE SEQUENCE</scope>
    <source>
        <strain evidence="1">27576-1-I1</strain>
    </source>
</reference>
<dbReference type="GO" id="GO:0005507">
    <property type="term" value="F:copper ion binding"/>
    <property type="evidence" value="ECO:0007669"/>
    <property type="project" value="InterPro"/>
</dbReference>
<protein>
    <submittedName>
        <fullName evidence="1">Copper-transporting ATPase</fullName>
    </submittedName>
</protein>
<organism evidence="1 2">
    <name type="scientific">Mergibacter septicus</name>
    <dbReference type="NCBI Taxonomy" id="221402"/>
    <lineage>
        <taxon>Bacteria</taxon>
        <taxon>Pseudomonadati</taxon>
        <taxon>Pseudomonadota</taxon>
        <taxon>Gammaproteobacteria</taxon>
        <taxon>Pasteurellales</taxon>
        <taxon>Pasteurellaceae</taxon>
        <taxon>Mergibacter</taxon>
    </lineage>
</organism>
<dbReference type="NCBIfam" id="TIGR00003">
    <property type="entry name" value="copper ion binding protein"/>
    <property type="match status" value="1"/>
</dbReference>
<dbReference type="EMBL" id="CP022011">
    <property type="protein sequence ID" value="QDJ15249.1"/>
    <property type="molecule type" value="Genomic_DNA"/>
</dbReference>